<keyword evidence="2" id="KW-1185">Reference proteome</keyword>
<organism evidence="1 2">
    <name type="scientific">Endozoicomonas lisbonensis</name>
    <dbReference type="NCBI Taxonomy" id="3120522"/>
    <lineage>
        <taxon>Bacteria</taxon>
        <taxon>Pseudomonadati</taxon>
        <taxon>Pseudomonadota</taxon>
        <taxon>Gammaproteobacteria</taxon>
        <taxon>Oceanospirillales</taxon>
        <taxon>Endozoicomonadaceae</taxon>
        <taxon>Endozoicomonas</taxon>
    </lineage>
</organism>
<reference evidence="1 2" key="1">
    <citation type="submission" date="2024-06" db="EMBL/GenBank/DDBJ databases">
        <title>Genomic Encyclopedia of Type Strains, Phase V (KMG-V): Genome sequencing to study the core and pangenomes of soil and plant-associated prokaryotes.</title>
        <authorList>
            <person name="Whitman W."/>
        </authorList>
    </citation>
    <scope>NUCLEOTIDE SEQUENCE [LARGE SCALE GENOMIC DNA]</scope>
    <source>
        <strain evidence="1 2">NE40</strain>
    </source>
</reference>
<dbReference type="EMBL" id="JBEWTB010000002">
    <property type="protein sequence ID" value="MET4757621.1"/>
    <property type="molecule type" value="Genomic_DNA"/>
</dbReference>
<evidence type="ECO:0000313" key="1">
    <source>
        <dbReference type="EMBL" id="MET4757621.1"/>
    </source>
</evidence>
<gene>
    <name evidence="1" type="ORF">V5J35_002813</name>
</gene>
<protein>
    <submittedName>
        <fullName evidence="1">Uncharacterized protein</fullName>
    </submittedName>
</protein>
<accession>A0ABV2SK35</accession>
<sequence>MSTLLLQRLNRPLGAWLCNNNSMNTTNSAKPGAA</sequence>
<comment type="caution">
    <text evidence="1">The sequence shown here is derived from an EMBL/GenBank/DDBJ whole genome shotgun (WGS) entry which is preliminary data.</text>
</comment>
<evidence type="ECO:0000313" key="2">
    <source>
        <dbReference type="Proteomes" id="UP001549366"/>
    </source>
</evidence>
<dbReference type="Proteomes" id="UP001549366">
    <property type="component" value="Unassembled WGS sequence"/>
</dbReference>
<proteinExistence type="predicted"/>
<name>A0ABV2SK35_9GAMM</name>